<dbReference type="Proteomes" id="UP000710385">
    <property type="component" value="Unassembled WGS sequence"/>
</dbReference>
<evidence type="ECO:0000256" key="6">
    <source>
        <dbReference type="ARBA" id="ARBA00023136"/>
    </source>
</evidence>
<proteinExistence type="inferred from homology"/>
<comment type="caution">
    <text evidence="9">The sequence shown here is derived from an EMBL/GenBank/DDBJ whole genome shotgun (WGS) entry which is preliminary data.</text>
</comment>
<keyword evidence="3" id="KW-1003">Cell membrane</keyword>
<dbReference type="GO" id="GO:0098797">
    <property type="term" value="C:plasma membrane protein complex"/>
    <property type="evidence" value="ECO:0007669"/>
    <property type="project" value="TreeGrafter"/>
</dbReference>
<feature type="transmembrane region" description="Helical" evidence="7">
    <location>
        <begin position="296"/>
        <end position="324"/>
    </location>
</feature>
<dbReference type="InterPro" id="IPR003838">
    <property type="entry name" value="ABC3_permease_C"/>
</dbReference>
<dbReference type="GO" id="GO:0044874">
    <property type="term" value="P:lipoprotein localization to outer membrane"/>
    <property type="evidence" value="ECO:0007669"/>
    <property type="project" value="TreeGrafter"/>
</dbReference>
<evidence type="ECO:0000256" key="5">
    <source>
        <dbReference type="ARBA" id="ARBA00022989"/>
    </source>
</evidence>
<evidence type="ECO:0000256" key="2">
    <source>
        <dbReference type="ARBA" id="ARBA00005236"/>
    </source>
</evidence>
<evidence type="ECO:0000256" key="3">
    <source>
        <dbReference type="ARBA" id="ARBA00022475"/>
    </source>
</evidence>
<feature type="transmembrane region" description="Helical" evidence="7">
    <location>
        <begin position="41"/>
        <end position="65"/>
    </location>
</feature>
<reference evidence="9" key="1">
    <citation type="submission" date="2020-05" db="EMBL/GenBank/DDBJ databases">
        <title>High-Quality Genomes of Partial-Nitritation/Anammox System by Hierarchical Clustering Based Hybrid Assembly.</title>
        <authorList>
            <person name="Liu L."/>
            <person name="Wang Y."/>
            <person name="Che Y."/>
            <person name="Chen Y."/>
            <person name="Xia Y."/>
            <person name="Luo R."/>
            <person name="Cheng S.H."/>
            <person name="Zheng C."/>
            <person name="Zhang T."/>
        </authorList>
    </citation>
    <scope>NUCLEOTIDE SEQUENCE</scope>
    <source>
        <strain evidence="9">H1_PAT1</strain>
    </source>
</reference>
<dbReference type="Pfam" id="PF02687">
    <property type="entry name" value="FtsX"/>
    <property type="match status" value="1"/>
</dbReference>
<evidence type="ECO:0000259" key="8">
    <source>
        <dbReference type="Pfam" id="PF02687"/>
    </source>
</evidence>
<evidence type="ECO:0000256" key="4">
    <source>
        <dbReference type="ARBA" id="ARBA00022692"/>
    </source>
</evidence>
<feature type="transmembrane region" description="Helical" evidence="7">
    <location>
        <begin position="389"/>
        <end position="411"/>
    </location>
</feature>
<sequence>MKTFDEKALRKNGFLSLPRDLSLALFLAIRAVKRASLGTSLLIISIQILTVLNLLLVNGILVGLIEGSETTYRLSYSGDVFISPLITHDRVENTEQIMNDLRHDPNVAAVTRRYTASGFIASVPARSNLKDVPNETGTTIVGLNPANENSVTKLDGQIIAGRWLEPTDTNGIVLGNRLLQQYFDVPIERGILRNVELGDNVTIRFGTSTREFRVIGIVFSKIDPVARRAYILDRQLLALTDKFNLNAGEIAISLQPGTDPEAWVNRMKAKHYGNGASIKTARQSMGSFFSEVTGTFALIANIIGGIALLVAAVTVFIITFIHAVTRRKFIGILKGIGVSERSIEIAYVFQAVFYALLGIGVGIAMILILDPYFDKNPIDFPFSDGILSVTTGGILIRSGILLAVTFIAGYLPARRIVHGNTLDAILGR</sequence>
<comment type="subcellular location">
    <subcellularLocation>
        <location evidence="1">Cell membrane</location>
        <topology evidence="1">Multi-pass membrane protein</topology>
    </subcellularLocation>
</comment>
<evidence type="ECO:0000313" key="9">
    <source>
        <dbReference type="EMBL" id="MBE7524811.1"/>
    </source>
</evidence>
<dbReference type="AlphaFoldDB" id="A0A928TPR7"/>
<dbReference type="EMBL" id="JABTTY010000001">
    <property type="protein sequence ID" value="MBE7524811.1"/>
    <property type="molecule type" value="Genomic_DNA"/>
</dbReference>
<organism evidence="9 10">
    <name type="scientific">candidate division WWE3 bacterium</name>
    <dbReference type="NCBI Taxonomy" id="2053526"/>
    <lineage>
        <taxon>Bacteria</taxon>
        <taxon>Katanobacteria</taxon>
    </lineage>
</organism>
<feature type="domain" description="ABC3 transporter permease C-terminal" evidence="8">
    <location>
        <begin position="301"/>
        <end position="420"/>
    </location>
</feature>
<protein>
    <submittedName>
        <fullName evidence="9">ABC transporter permease</fullName>
    </submittedName>
</protein>
<keyword evidence="6 7" id="KW-0472">Membrane</keyword>
<evidence type="ECO:0000256" key="1">
    <source>
        <dbReference type="ARBA" id="ARBA00004651"/>
    </source>
</evidence>
<dbReference type="PANTHER" id="PTHR30489">
    <property type="entry name" value="LIPOPROTEIN-RELEASING SYSTEM TRANSMEMBRANE PROTEIN LOLE"/>
    <property type="match status" value="1"/>
</dbReference>
<accession>A0A928TPR7</accession>
<name>A0A928TPR7_UNCKA</name>
<evidence type="ECO:0000313" key="10">
    <source>
        <dbReference type="Proteomes" id="UP000710385"/>
    </source>
</evidence>
<feature type="transmembrane region" description="Helical" evidence="7">
    <location>
        <begin position="345"/>
        <end position="369"/>
    </location>
</feature>
<comment type="similarity">
    <text evidence="2">Belongs to the ABC-4 integral membrane protein family. LolC/E subfamily.</text>
</comment>
<evidence type="ECO:0000256" key="7">
    <source>
        <dbReference type="SAM" id="Phobius"/>
    </source>
</evidence>
<keyword evidence="5 7" id="KW-1133">Transmembrane helix</keyword>
<dbReference type="PANTHER" id="PTHR30489:SF0">
    <property type="entry name" value="LIPOPROTEIN-RELEASING SYSTEM TRANSMEMBRANE PROTEIN LOLE"/>
    <property type="match status" value="1"/>
</dbReference>
<keyword evidence="4 7" id="KW-0812">Transmembrane</keyword>
<gene>
    <name evidence="9" type="ORF">HS096_00215</name>
</gene>
<dbReference type="InterPro" id="IPR051447">
    <property type="entry name" value="Lipoprotein-release_system"/>
</dbReference>